<keyword evidence="4" id="KW-1185">Reference proteome</keyword>
<dbReference type="Pfam" id="PF13041">
    <property type="entry name" value="PPR_2"/>
    <property type="match status" value="1"/>
</dbReference>
<evidence type="ECO:0000313" key="3">
    <source>
        <dbReference type="EMBL" id="KAK4436332.1"/>
    </source>
</evidence>
<dbReference type="GO" id="GO:0009451">
    <property type="term" value="P:RNA modification"/>
    <property type="evidence" value="ECO:0007669"/>
    <property type="project" value="InterPro"/>
</dbReference>
<feature type="repeat" description="PPR" evidence="2">
    <location>
        <begin position="79"/>
        <end position="113"/>
    </location>
</feature>
<dbReference type="Proteomes" id="UP001293254">
    <property type="component" value="Unassembled WGS sequence"/>
</dbReference>
<sequence length="185" mass="21182">MKLAGVRSRHFLISKTAKSDLISDLRIPRDPIGELHAHFIRTHQHRNPNAMSKVIKSYALNQTSMQKSRSAFVEIDHPTLPIWNHMIRGLSQSDRPVDALDLFDKMREQGLRGDNLTFIFACKACGRVSDVLYGKRVHDISAEVDQIRKDMRQLRVPLLKVEKFAFVRADDKETTVPLPWLLSGV</sequence>
<gene>
    <name evidence="3" type="ORF">Salat_0796900</name>
</gene>
<dbReference type="Gene3D" id="1.25.40.10">
    <property type="entry name" value="Tetratricopeptide repeat domain"/>
    <property type="match status" value="1"/>
</dbReference>
<dbReference type="InterPro" id="IPR011990">
    <property type="entry name" value="TPR-like_helical_dom_sf"/>
</dbReference>
<evidence type="ECO:0000256" key="1">
    <source>
        <dbReference type="ARBA" id="ARBA00022737"/>
    </source>
</evidence>
<protein>
    <submittedName>
        <fullName evidence="3">Pentatricopeptide repeat-containing protein, mitochondrial</fullName>
    </submittedName>
</protein>
<dbReference type="EMBL" id="JACGWO010000002">
    <property type="protein sequence ID" value="KAK4436332.1"/>
    <property type="molecule type" value="Genomic_DNA"/>
</dbReference>
<dbReference type="PANTHER" id="PTHR47926">
    <property type="entry name" value="PENTATRICOPEPTIDE REPEAT-CONTAINING PROTEIN"/>
    <property type="match status" value="1"/>
</dbReference>
<organism evidence="3 4">
    <name type="scientific">Sesamum alatum</name>
    <dbReference type="NCBI Taxonomy" id="300844"/>
    <lineage>
        <taxon>Eukaryota</taxon>
        <taxon>Viridiplantae</taxon>
        <taxon>Streptophyta</taxon>
        <taxon>Embryophyta</taxon>
        <taxon>Tracheophyta</taxon>
        <taxon>Spermatophyta</taxon>
        <taxon>Magnoliopsida</taxon>
        <taxon>eudicotyledons</taxon>
        <taxon>Gunneridae</taxon>
        <taxon>Pentapetalae</taxon>
        <taxon>asterids</taxon>
        <taxon>lamiids</taxon>
        <taxon>Lamiales</taxon>
        <taxon>Pedaliaceae</taxon>
        <taxon>Sesamum</taxon>
    </lineage>
</organism>
<name>A0AAE1YUA8_9LAMI</name>
<dbReference type="AlphaFoldDB" id="A0AAE1YUA8"/>
<dbReference type="NCBIfam" id="TIGR00756">
    <property type="entry name" value="PPR"/>
    <property type="match status" value="1"/>
</dbReference>
<dbReference type="GO" id="GO:0003723">
    <property type="term" value="F:RNA binding"/>
    <property type="evidence" value="ECO:0007669"/>
    <property type="project" value="InterPro"/>
</dbReference>
<reference evidence="3" key="1">
    <citation type="submission" date="2020-06" db="EMBL/GenBank/DDBJ databases">
        <authorList>
            <person name="Li T."/>
            <person name="Hu X."/>
            <person name="Zhang T."/>
            <person name="Song X."/>
            <person name="Zhang H."/>
            <person name="Dai N."/>
            <person name="Sheng W."/>
            <person name="Hou X."/>
            <person name="Wei L."/>
        </authorList>
    </citation>
    <scope>NUCLEOTIDE SEQUENCE</scope>
    <source>
        <strain evidence="3">3651</strain>
        <tissue evidence="3">Leaf</tissue>
    </source>
</reference>
<evidence type="ECO:0000313" key="4">
    <source>
        <dbReference type="Proteomes" id="UP001293254"/>
    </source>
</evidence>
<dbReference type="PANTHER" id="PTHR47926:SF436">
    <property type="entry name" value="PENTATRICOPEPTIDE REPEAT-CONTAINING PROTEIN ELI1, CHLOROPLASTIC-LIKE ISOFORM X2"/>
    <property type="match status" value="1"/>
</dbReference>
<proteinExistence type="predicted"/>
<dbReference type="PROSITE" id="PS51375">
    <property type="entry name" value="PPR"/>
    <property type="match status" value="1"/>
</dbReference>
<evidence type="ECO:0000256" key="2">
    <source>
        <dbReference type="PROSITE-ProRule" id="PRU00708"/>
    </source>
</evidence>
<keyword evidence="1" id="KW-0677">Repeat</keyword>
<accession>A0AAE1YUA8</accession>
<dbReference type="InterPro" id="IPR046960">
    <property type="entry name" value="PPR_At4g14850-like_plant"/>
</dbReference>
<reference evidence="3" key="2">
    <citation type="journal article" date="2024" name="Plant">
        <title>Genomic evolution and insights into agronomic trait innovations of Sesamum species.</title>
        <authorList>
            <person name="Miao H."/>
            <person name="Wang L."/>
            <person name="Qu L."/>
            <person name="Liu H."/>
            <person name="Sun Y."/>
            <person name="Le M."/>
            <person name="Wang Q."/>
            <person name="Wei S."/>
            <person name="Zheng Y."/>
            <person name="Lin W."/>
            <person name="Duan Y."/>
            <person name="Cao H."/>
            <person name="Xiong S."/>
            <person name="Wang X."/>
            <person name="Wei L."/>
            <person name="Li C."/>
            <person name="Ma Q."/>
            <person name="Ju M."/>
            <person name="Zhao R."/>
            <person name="Li G."/>
            <person name="Mu C."/>
            <person name="Tian Q."/>
            <person name="Mei H."/>
            <person name="Zhang T."/>
            <person name="Gao T."/>
            <person name="Zhang H."/>
        </authorList>
    </citation>
    <scope>NUCLEOTIDE SEQUENCE</scope>
    <source>
        <strain evidence="3">3651</strain>
    </source>
</reference>
<dbReference type="InterPro" id="IPR002885">
    <property type="entry name" value="PPR_rpt"/>
</dbReference>
<comment type="caution">
    <text evidence="3">The sequence shown here is derived from an EMBL/GenBank/DDBJ whole genome shotgun (WGS) entry which is preliminary data.</text>
</comment>